<protein>
    <submittedName>
        <fullName evidence="3">Membrane protein</fullName>
    </submittedName>
</protein>
<accession>A0A4Y3W818</accession>
<feature type="transmembrane region" description="Helical" evidence="2">
    <location>
        <begin position="175"/>
        <end position="195"/>
    </location>
</feature>
<keyword evidence="2" id="KW-1133">Transmembrane helix</keyword>
<feature type="compositionally biased region" description="Low complexity" evidence="1">
    <location>
        <begin position="333"/>
        <end position="346"/>
    </location>
</feature>
<keyword evidence="2" id="KW-0472">Membrane</keyword>
<feature type="transmembrane region" description="Helical" evidence="2">
    <location>
        <begin position="95"/>
        <end position="120"/>
    </location>
</feature>
<dbReference type="PANTHER" id="PTHR39087">
    <property type="entry name" value="UPF0104 MEMBRANE PROTEIN MJ1595"/>
    <property type="match status" value="1"/>
</dbReference>
<dbReference type="AlphaFoldDB" id="A0A4Y3W818"/>
<dbReference type="Proteomes" id="UP000318825">
    <property type="component" value="Unassembled WGS sequence"/>
</dbReference>
<proteinExistence type="predicted"/>
<dbReference type="PANTHER" id="PTHR39087:SF2">
    <property type="entry name" value="UPF0104 MEMBRANE PROTEIN MJ1595"/>
    <property type="match status" value="1"/>
</dbReference>
<feature type="region of interest" description="Disordered" evidence="1">
    <location>
        <begin position="331"/>
        <end position="376"/>
    </location>
</feature>
<keyword evidence="2" id="KW-0812">Transmembrane</keyword>
<feature type="transmembrane region" description="Helical" evidence="2">
    <location>
        <begin position="246"/>
        <end position="269"/>
    </location>
</feature>
<feature type="transmembrane region" description="Helical" evidence="2">
    <location>
        <begin position="59"/>
        <end position="83"/>
    </location>
</feature>
<dbReference type="RefSeq" id="WP_141381767.1">
    <property type="nucleotide sequence ID" value="NZ_BJNF01000002.1"/>
</dbReference>
<organism evidence="3 4">
    <name type="scientific">Nitrobacter winogradskyi</name>
    <name type="common">Nitrobacter agilis</name>
    <dbReference type="NCBI Taxonomy" id="913"/>
    <lineage>
        <taxon>Bacteria</taxon>
        <taxon>Pseudomonadati</taxon>
        <taxon>Pseudomonadota</taxon>
        <taxon>Alphaproteobacteria</taxon>
        <taxon>Hyphomicrobiales</taxon>
        <taxon>Nitrobacteraceae</taxon>
        <taxon>Nitrobacter</taxon>
    </lineage>
</organism>
<feature type="transmembrane region" description="Helical" evidence="2">
    <location>
        <begin position="140"/>
        <end position="163"/>
    </location>
</feature>
<evidence type="ECO:0000256" key="2">
    <source>
        <dbReference type="SAM" id="Phobius"/>
    </source>
</evidence>
<feature type="transmembrane region" description="Helical" evidence="2">
    <location>
        <begin position="21"/>
        <end position="39"/>
    </location>
</feature>
<evidence type="ECO:0000256" key="1">
    <source>
        <dbReference type="SAM" id="MobiDB-lite"/>
    </source>
</evidence>
<sequence>MRRLLTALQRGFKERIGWKGLGVIASLVIIAFAITTLIHTLQGVDTGVILIALTEKSPYLIAMAALCVVGAFCTLTFYDFFAVRTIGKDHIPYRVAALAAFTSYTIGHNVGATVFTGGAIRFRIYSDYGLNAIDVAKICFISGLTFWLGNLFVLGIGMAWHPWAASAMDLLPPSVNRLIAFGCLAGIAIYLAWIITGRNRRELGQNGWKVVLPSAPLTFVQILIGVVDLGFCALAMYLLMPAHPDIDFVSVAVVFILATLLGFASHAPGSLGVFDAAMLVALPQFGKEQMLATLLVFRILYFMIPFALAITIMGTRELWLNVVQPWQRRRKINNGNGDVSNGNDAGTGHDSSNSENAPDEAASPKPHAARSAVTQD</sequence>
<evidence type="ECO:0000313" key="3">
    <source>
        <dbReference type="EMBL" id="GEC14181.1"/>
    </source>
</evidence>
<evidence type="ECO:0000313" key="4">
    <source>
        <dbReference type="Proteomes" id="UP000318825"/>
    </source>
</evidence>
<feature type="transmembrane region" description="Helical" evidence="2">
    <location>
        <begin position="289"/>
        <end position="310"/>
    </location>
</feature>
<name>A0A4Y3W818_NITWI</name>
<gene>
    <name evidence="3" type="ORF">NWI01_00730</name>
</gene>
<dbReference type="OrthoDB" id="145485at2"/>
<reference evidence="3 4" key="1">
    <citation type="submission" date="2019-06" db="EMBL/GenBank/DDBJ databases">
        <title>Whole genome shotgun sequence of Nitrobacter winogradskyi NBRC 14297.</title>
        <authorList>
            <person name="Hosoyama A."/>
            <person name="Uohara A."/>
            <person name="Ohji S."/>
            <person name="Ichikawa N."/>
        </authorList>
    </citation>
    <scope>NUCLEOTIDE SEQUENCE [LARGE SCALE GENOMIC DNA]</scope>
    <source>
        <strain evidence="3 4">NBRC 14297</strain>
    </source>
</reference>
<comment type="caution">
    <text evidence="3">The sequence shown here is derived from an EMBL/GenBank/DDBJ whole genome shotgun (WGS) entry which is preliminary data.</text>
</comment>
<feature type="transmembrane region" description="Helical" evidence="2">
    <location>
        <begin position="215"/>
        <end position="239"/>
    </location>
</feature>
<dbReference type="EMBL" id="BJNF01000002">
    <property type="protein sequence ID" value="GEC14181.1"/>
    <property type="molecule type" value="Genomic_DNA"/>
</dbReference>